<evidence type="ECO:0000256" key="3">
    <source>
        <dbReference type="ARBA" id="ARBA00022801"/>
    </source>
</evidence>
<gene>
    <name evidence="12" type="ORF">QYM36_005217</name>
</gene>
<comment type="catalytic activity">
    <reaction evidence="8">
        <text>acetylcholine + H2O = choline + acetate + H(+)</text>
        <dbReference type="Rhea" id="RHEA:17561"/>
        <dbReference type="ChEBI" id="CHEBI:15354"/>
        <dbReference type="ChEBI" id="CHEBI:15355"/>
        <dbReference type="ChEBI" id="CHEBI:15377"/>
        <dbReference type="ChEBI" id="CHEBI:15378"/>
        <dbReference type="ChEBI" id="CHEBI:30089"/>
        <dbReference type="EC" id="3.1.1.7"/>
    </reaction>
</comment>
<dbReference type="Pfam" id="PF00135">
    <property type="entry name" value="COesterase"/>
    <property type="match status" value="1"/>
</dbReference>
<dbReference type="AlphaFoldDB" id="A0AA88I1H0"/>
<dbReference type="InterPro" id="IPR050654">
    <property type="entry name" value="AChE-related_enzymes"/>
</dbReference>
<evidence type="ECO:0000256" key="2">
    <source>
        <dbReference type="ARBA" id="ARBA00022487"/>
    </source>
</evidence>
<dbReference type="InterPro" id="IPR019826">
    <property type="entry name" value="Carboxylesterase_B_AS"/>
</dbReference>
<dbReference type="Proteomes" id="UP001187531">
    <property type="component" value="Unassembled WGS sequence"/>
</dbReference>
<comment type="function">
    <text evidence="7">Rapidly hydrolyzes choline released into the synapse.</text>
</comment>
<accession>A0AA88I1H0</accession>
<dbReference type="GO" id="GO:0006581">
    <property type="term" value="P:acetylcholine catabolic process"/>
    <property type="evidence" value="ECO:0007669"/>
    <property type="project" value="TreeGrafter"/>
</dbReference>
<dbReference type="GO" id="GO:0005615">
    <property type="term" value="C:extracellular space"/>
    <property type="evidence" value="ECO:0007669"/>
    <property type="project" value="TreeGrafter"/>
</dbReference>
<dbReference type="EC" id="3.1.1.-" evidence="10"/>
<sequence>MDFHGDKWLQYCFLVLINTVITCFFYSNAQTDNLVIETTHGKVRGATKAAATGKLVDMWGSIPFAKPPVGPLRFKHPHPVEPWDDIKDVDSLPNSCWQTMDTTNGDFIGSTMWNANTDLSEDCLYLTVTVPRPRPRHAAVMVWFFGGGFSTGSSTLDVYDPRILASEENVIVISIQYRLAALGFLYMGTEDAPGNAGMFDQIMALEWIRNNIHAFGGNPNNVTLFGESAGASAIAFHILSPLSRDMFNQAILQSGTPTAPWAIISKEESLKRGKELARNVGCTDDLVDISKVIDCLRETNASRLVYEEPAQDHVVAFTFVVVVDGTLIDQHPTQMIADSNNLKRMNLLLGSNAEEAFFFLSYFLPDMFPNNESVTLTRSQYLEAVDKVNKNLNWNRDLNLAGRQAVIFEYTNWLNQDDPKYNLDAVDKMVGDRQFVCGVNEFAQRFAEVGNSVYMYYFTHRSSIHPWPSWMGVLHADEINFVFGEPLNPEKGYNKDEVDFSKKIMRYWANFAKTGNPNKSPDSIYTRDYWPPYDPVKKEYIFLAPKNNTIGRGLRARQCAFWKKFLPQLMQITECSSSSTIYSNAQGYKLGGLLLSLLAIVPSFSFRL</sequence>
<evidence type="ECO:0000313" key="13">
    <source>
        <dbReference type="Proteomes" id="UP001187531"/>
    </source>
</evidence>
<dbReference type="PANTHER" id="PTHR43918">
    <property type="entry name" value="ACETYLCHOLINESTERASE"/>
    <property type="match status" value="1"/>
</dbReference>
<comment type="caution">
    <text evidence="12">The sequence shown here is derived from an EMBL/GenBank/DDBJ whole genome shotgun (WGS) entry which is preliminary data.</text>
</comment>
<evidence type="ECO:0000256" key="5">
    <source>
        <dbReference type="ARBA" id="ARBA00023157"/>
    </source>
</evidence>
<keyword evidence="4" id="KW-0531">Neurotransmitter degradation</keyword>
<dbReference type="FunFam" id="3.40.50.1820:FF:000029">
    <property type="entry name" value="Acetylcholinesterase"/>
    <property type="match status" value="1"/>
</dbReference>
<organism evidence="12 13">
    <name type="scientific">Artemia franciscana</name>
    <name type="common">Brine shrimp</name>
    <name type="synonym">Artemia sanfranciscana</name>
    <dbReference type="NCBI Taxonomy" id="6661"/>
    <lineage>
        <taxon>Eukaryota</taxon>
        <taxon>Metazoa</taxon>
        <taxon>Ecdysozoa</taxon>
        <taxon>Arthropoda</taxon>
        <taxon>Crustacea</taxon>
        <taxon>Branchiopoda</taxon>
        <taxon>Anostraca</taxon>
        <taxon>Artemiidae</taxon>
        <taxon>Artemia</taxon>
    </lineage>
</organism>
<feature type="active site" description="Acyl-ester intermediate" evidence="9">
    <location>
        <position position="228"/>
    </location>
</feature>
<keyword evidence="5" id="KW-1015">Disulfide bond</keyword>
<dbReference type="SUPFAM" id="SSF53474">
    <property type="entry name" value="alpha/beta-Hydrolases"/>
    <property type="match status" value="1"/>
</dbReference>
<keyword evidence="2" id="KW-0719">Serine esterase</keyword>
<comment type="similarity">
    <text evidence="1 10">Belongs to the type-B carboxylesterase/lipase family.</text>
</comment>
<evidence type="ECO:0000256" key="7">
    <source>
        <dbReference type="ARBA" id="ARBA00037263"/>
    </source>
</evidence>
<keyword evidence="13" id="KW-1185">Reference proteome</keyword>
<evidence type="ECO:0000256" key="9">
    <source>
        <dbReference type="PIRSR" id="PIRSR600997-1"/>
    </source>
</evidence>
<proteinExistence type="inferred from homology"/>
<dbReference type="GO" id="GO:0005886">
    <property type="term" value="C:plasma membrane"/>
    <property type="evidence" value="ECO:0007669"/>
    <property type="project" value="TreeGrafter"/>
</dbReference>
<feature type="domain" description="Carboxylesterase type B" evidence="11">
    <location>
        <begin position="33"/>
        <end position="562"/>
    </location>
</feature>
<evidence type="ECO:0000256" key="4">
    <source>
        <dbReference type="ARBA" id="ARBA00022867"/>
    </source>
</evidence>
<dbReference type="Gene3D" id="3.40.50.1820">
    <property type="entry name" value="alpha/beta hydrolase"/>
    <property type="match status" value="1"/>
</dbReference>
<dbReference type="CDD" id="cd00312">
    <property type="entry name" value="Esterase_lipase"/>
    <property type="match status" value="1"/>
</dbReference>
<dbReference type="PROSITE" id="PS00122">
    <property type="entry name" value="CARBOXYLESTERASE_B_1"/>
    <property type="match status" value="1"/>
</dbReference>
<dbReference type="PANTHER" id="PTHR43918:SF12">
    <property type="entry name" value="ACETYLCHOLINESTERASE 1"/>
    <property type="match status" value="1"/>
</dbReference>
<name>A0AA88I1H0_ARTSF</name>
<evidence type="ECO:0000256" key="6">
    <source>
        <dbReference type="ARBA" id="ARBA00023180"/>
    </source>
</evidence>
<evidence type="ECO:0000259" key="11">
    <source>
        <dbReference type="Pfam" id="PF00135"/>
    </source>
</evidence>
<feature type="active site" description="Charge relay system" evidence="9">
    <location>
        <position position="475"/>
    </location>
</feature>
<evidence type="ECO:0000256" key="1">
    <source>
        <dbReference type="ARBA" id="ARBA00005964"/>
    </source>
</evidence>
<evidence type="ECO:0000256" key="8">
    <source>
        <dbReference type="ARBA" id="ARBA00048484"/>
    </source>
</evidence>
<keyword evidence="6" id="KW-0325">Glycoprotein</keyword>
<dbReference type="InterPro" id="IPR029058">
    <property type="entry name" value="AB_hydrolase_fold"/>
</dbReference>
<evidence type="ECO:0000313" key="12">
    <source>
        <dbReference type="EMBL" id="KAK2719659.1"/>
    </source>
</evidence>
<evidence type="ECO:0000256" key="10">
    <source>
        <dbReference type="RuleBase" id="RU361235"/>
    </source>
</evidence>
<protein>
    <recommendedName>
        <fullName evidence="10">Carboxylic ester hydrolase</fullName>
        <ecNumber evidence="10">3.1.1.-</ecNumber>
    </recommendedName>
</protein>
<dbReference type="EMBL" id="JAVRJZ010000008">
    <property type="protein sequence ID" value="KAK2719659.1"/>
    <property type="molecule type" value="Genomic_DNA"/>
</dbReference>
<dbReference type="GO" id="GO:0019695">
    <property type="term" value="P:choline metabolic process"/>
    <property type="evidence" value="ECO:0007669"/>
    <property type="project" value="TreeGrafter"/>
</dbReference>
<feature type="active site" description="Charge relay system" evidence="9">
    <location>
        <position position="355"/>
    </location>
</feature>
<dbReference type="PRINTS" id="PR00878">
    <property type="entry name" value="CHOLNESTRASE"/>
</dbReference>
<keyword evidence="3 10" id="KW-0378">Hydrolase</keyword>
<reference evidence="12" key="1">
    <citation type="submission" date="2023-07" db="EMBL/GenBank/DDBJ databases">
        <title>Chromosome-level genome assembly of Artemia franciscana.</title>
        <authorList>
            <person name="Jo E."/>
        </authorList>
    </citation>
    <scope>NUCLEOTIDE SEQUENCE</scope>
    <source>
        <tissue evidence="12">Whole body</tissue>
    </source>
</reference>
<dbReference type="GO" id="GO:0003990">
    <property type="term" value="F:acetylcholinesterase activity"/>
    <property type="evidence" value="ECO:0007669"/>
    <property type="project" value="UniProtKB-EC"/>
</dbReference>
<dbReference type="InterPro" id="IPR002018">
    <property type="entry name" value="CarbesteraseB"/>
</dbReference>
<dbReference type="InterPro" id="IPR000997">
    <property type="entry name" value="Cholinesterase"/>
</dbReference>